<dbReference type="Pfam" id="PF18555">
    <property type="entry name" value="MobL"/>
    <property type="match status" value="1"/>
</dbReference>
<dbReference type="KEGG" id="sfz:SFLOR_v1c09700"/>
<reference evidence="1 2" key="1">
    <citation type="submission" date="2017-12" db="EMBL/GenBank/DDBJ databases">
        <title>Complete genome sequence of Spiroplasma floricola 23-6 (ATCC 29989).</title>
        <authorList>
            <person name="Tsai Y.-M."/>
            <person name="Wu P.-S."/>
            <person name="Lo W.-S."/>
            <person name="Kuo C.-H."/>
        </authorList>
    </citation>
    <scope>NUCLEOTIDE SEQUENCE [LARGE SCALE GENOMIC DNA]</scope>
    <source>
        <strain evidence="1 2">23-6</strain>
    </source>
</reference>
<evidence type="ECO:0008006" key="3">
    <source>
        <dbReference type="Google" id="ProtNLM"/>
    </source>
</evidence>
<sequence length="533" mass="63607">MKKAPGVIFKTLNFNQPIDPVTKEVRNKSKKSRDNYYKSGDYLNYISRPDAVFNLNIDDEQVKLLNTLRTGSREEKVKYNKMLEEINKNFKSTGIYSKNGLMSIEEVKELRKDMKNLDDNQVFWDTIVSFSDDFIKENNLYTPEKVQKALNTELKNFFSDNGMDYEKVNWFFSMHTNTDNNHIHLGFFEKEPTSYEYVLDNNKNKVLNKYGKPKRKRVWKQNGKLYSKIEFRAGLDMNIRNQQKDNSRFLETQRNLRERFEISWEQFSNNVNTSWKDAKQIYVDINKSKVNLIDKIELFSNQLQQKLKLNFGSFKDIPLKKITYGSKFISDLDRKKLDEITLDFIKSDVNLKKEYDIFVEENNKKAEEFCQIYSSYELENVDLKIEEKSFILTTQDLLKDEKDWNLEDPIEKIKYKKLKYRNEHIKSLNAQGYFQGILPAFGNKVLKKIIWNWKKEKYKSKRSYVGSNLFNPNGISNNKKYFSSLLYMPKNLFQMIQKEKRKARQSAMNIIKNEAKEKNKLIKERRNYNGIDY</sequence>
<evidence type="ECO:0000313" key="1">
    <source>
        <dbReference type="EMBL" id="AUB32018.1"/>
    </source>
</evidence>
<dbReference type="EMBL" id="CP025057">
    <property type="protein sequence ID" value="AUB32018.1"/>
    <property type="molecule type" value="Genomic_DNA"/>
</dbReference>
<name>A0A2K8SFJ1_9MOLU</name>
<dbReference type="RefSeq" id="WP_100916972.1">
    <property type="nucleotide sequence ID" value="NZ_CP025057.1"/>
</dbReference>
<dbReference type="Proteomes" id="UP000231823">
    <property type="component" value="Chromosome"/>
</dbReference>
<accession>A0A2K8SFJ1</accession>
<keyword evidence="2" id="KW-1185">Reference proteome</keyword>
<organism evidence="1 2">
    <name type="scientific">Spiroplasma floricola 23-6</name>
    <dbReference type="NCBI Taxonomy" id="1336749"/>
    <lineage>
        <taxon>Bacteria</taxon>
        <taxon>Bacillati</taxon>
        <taxon>Mycoplasmatota</taxon>
        <taxon>Mollicutes</taxon>
        <taxon>Entomoplasmatales</taxon>
        <taxon>Spiroplasmataceae</taxon>
        <taxon>Spiroplasma</taxon>
    </lineage>
</organism>
<proteinExistence type="predicted"/>
<evidence type="ECO:0000313" key="2">
    <source>
        <dbReference type="Proteomes" id="UP000231823"/>
    </source>
</evidence>
<protein>
    <recommendedName>
        <fullName evidence="3">Relaxase</fullName>
    </recommendedName>
</protein>
<gene>
    <name evidence="1" type="ORF">SFLOR_v1c09700</name>
</gene>
<dbReference type="OrthoDB" id="391777at2"/>
<dbReference type="InterPro" id="IPR041073">
    <property type="entry name" value="MobL"/>
</dbReference>
<dbReference type="AlphaFoldDB" id="A0A2K8SFJ1"/>